<dbReference type="SUPFAM" id="SSF53850">
    <property type="entry name" value="Periplasmic binding protein-like II"/>
    <property type="match status" value="1"/>
</dbReference>
<dbReference type="CDD" id="cd07012">
    <property type="entry name" value="PBP2_Bug_TTT"/>
    <property type="match status" value="1"/>
</dbReference>
<dbReference type="InterPro" id="IPR042100">
    <property type="entry name" value="Bug_dom1"/>
</dbReference>
<dbReference type="Pfam" id="PF03401">
    <property type="entry name" value="TctC"/>
    <property type="match status" value="1"/>
</dbReference>
<proteinExistence type="inferred from homology"/>
<dbReference type="Gene3D" id="3.40.190.150">
    <property type="entry name" value="Bordetella uptake gene, domain 1"/>
    <property type="match status" value="1"/>
</dbReference>
<keyword evidence="4" id="KW-1185">Reference proteome</keyword>
<sequence>MFKAMVSRVALGSLLAAAATGVQAGNGPHGYPKDPVRFIVAFAPGGGTDIVARLVAAKLSERIGQQVVVENRAGASGILAAQFVARSEPDGQTLLIGGSGPMVFNPITYNKLPYDPVKDFEPITILGSYPIVLLANPKLPVSTLPELIAYARKNPGTLNYGSAGASFQVPTEYFASQAKITLSQIPYKGTALAGQALMAGDIQLLSADIAPAVPLVNSGQAKALAVTSAKRNPILPQVPSIAESGIKGFDFSLFSAAAAPKGTSREIVTYLQEQIHAVLHSDEISGRLAKMGVEPEGGSPEETAARFKREIDLFRPIADAAGIKVD</sequence>
<evidence type="ECO:0000313" key="4">
    <source>
        <dbReference type="Proteomes" id="UP001501671"/>
    </source>
</evidence>
<keyword evidence="2" id="KW-0732">Signal</keyword>
<dbReference type="RefSeq" id="WP_345251448.1">
    <property type="nucleotide sequence ID" value="NZ_BAABFO010000022.1"/>
</dbReference>
<comment type="caution">
    <text evidence="3">The sequence shown here is derived from an EMBL/GenBank/DDBJ whole genome shotgun (WGS) entry which is preliminary data.</text>
</comment>
<dbReference type="PIRSF" id="PIRSF017082">
    <property type="entry name" value="YflP"/>
    <property type="match status" value="1"/>
</dbReference>
<dbReference type="EMBL" id="BAABFO010000022">
    <property type="protein sequence ID" value="GAA4339513.1"/>
    <property type="molecule type" value="Genomic_DNA"/>
</dbReference>
<dbReference type="PANTHER" id="PTHR42928">
    <property type="entry name" value="TRICARBOXYLATE-BINDING PROTEIN"/>
    <property type="match status" value="1"/>
</dbReference>
<dbReference type="Proteomes" id="UP001501671">
    <property type="component" value="Unassembled WGS sequence"/>
</dbReference>
<gene>
    <name evidence="3" type="ORF">GCM10023144_37860</name>
</gene>
<name>A0ABP8HHR7_9BURK</name>
<dbReference type="PANTHER" id="PTHR42928:SF5">
    <property type="entry name" value="BLR1237 PROTEIN"/>
    <property type="match status" value="1"/>
</dbReference>
<organism evidence="3 4">
    <name type="scientific">Pigmentiphaga soli</name>
    <dbReference type="NCBI Taxonomy" id="1007095"/>
    <lineage>
        <taxon>Bacteria</taxon>
        <taxon>Pseudomonadati</taxon>
        <taxon>Pseudomonadota</taxon>
        <taxon>Betaproteobacteria</taxon>
        <taxon>Burkholderiales</taxon>
        <taxon>Alcaligenaceae</taxon>
        <taxon>Pigmentiphaga</taxon>
    </lineage>
</organism>
<reference evidence="4" key="1">
    <citation type="journal article" date="2019" name="Int. J. Syst. Evol. Microbiol.">
        <title>The Global Catalogue of Microorganisms (GCM) 10K type strain sequencing project: providing services to taxonomists for standard genome sequencing and annotation.</title>
        <authorList>
            <consortium name="The Broad Institute Genomics Platform"/>
            <consortium name="The Broad Institute Genome Sequencing Center for Infectious Disease"/>
            <person name="Wu L."/>
            <person name="Ma J."/>
        </authorList>
    </citation>
    <scope>NUCLEOTIDE SEQUENCE [LARGE SCALE GENOMIC DNA]</scope>
    <source>
        <strain evidence="4">JCM 17666</strain>
    </source>
</reference>
<evidence type="ECO:0000256" key="1">
    <source>
        <dbReference type="ARBA" id="ARBA00006987"/>
    </source>
</evidence>
<feature type="signal peptide" evidence="2">
    <location>
        <begin position="1"/>
        <end position="24"/>
    </location>
</feature>
<comment type="similarity">
    <text evidence="1">Belongs to the UPF0065 (bug) family.</text>
</comment>
<accession>A0ABP8HHR7</accession>
<evidence type="ECO:0000256" key="2">
    <source>
        <dbReference type="SAM" id="SignalP"/>
    </source>
</evidence>
<dbReference type="Gene3D" id="3.40.190.10">
    <property type="entry name" value="Periplasmic binding protein-like II"/>
    <property type="match status" value="1"/>
</dbReference>
<evidence type="ECO:0000313" key="3">
    <source>
        <dbReference type="EMBL" id="GAA4339513.1"/>
    </source>
</evidence>
<feature type="chain" id="PRO_5046696256" evidence="2">
    <location>
        <begin position="25"/>
        <end position="326"/>
    </location>
</feature>
<dbReference type="InterPro" id="IPR005064">
    <property type="entry name" value="BUG"/>
</dbReference>
<protein>
    <submittedName>
        <fullName evidence="3">Tripartite tricarboxylate transporter substrate binding protein</fullName>
    </submittedName>
</protein>